<dbReference type="Proteomes" id="UP001315686">
    <property type="component" value="Unassembled WGS sequence"/>
</dbReference>
<accession>A0AAP2G831</accession>
<comment type="caution">
    <text evidence="2">The sequence shown here is derived from an EMBL/GenBank/DDBJ whole genome shotgun (WGS) entry which is preliminary data.</text>
</comment>
<dbReference type="RefSeq" id="WP_327793280.1">
    <property type="nucleotide sequence ID" value="NZ_JADQAZ010000001.1"/>
</dbReference>
<feature type="domain" description="DUF4347" evidence="1">
    <location>
        <begin position="38"/>
        <end position="129"/>
    </location>
</feature>
<dbReference type="AlphaFoldDB" id="A0AAP2G831"/>
<keyword evidence="3" id="KW-1185">Reference proteome</keyword>
<protein>
    <submittedName>
        <fullName evidence="2">DUF4347 domain-containing protein</fullName>
    </submittedName>
</protein>
<dbReference type="Pfam" id="PF14252">
    <property type="entry name" value="DUF4347"/>
    <property type="match status" value="1"/>
</dbReference>
<name>A0AAP2G831_9RHOB</name>
<evidence type="ECO:0000313" key="2">
    <source>
        <dbReference type="EMBL" id="MBT0957104.1"/>
    </source>
</evidence>
<proteinExistence type="predicted"/>
<dbReference type="EMBL" id="JADQAZ010000001">
    <property type="protein sequence ID" value="MBT0957104.1"/>
    <property type="molecule type" value="Genomic_DNA"/>
</dbReference>
<organism evidence="2 3">
    <name type="scientific">Harenicola maris</name>
    <dbReference type="NCBI Taxonomy" id="2841044"/>
    <lineage>
        <taxon>Bacteria</taxon>
        <taxon>Pseudomonadati</taxon>
        <taxon>Pseudomonadota</taxon>
        <taxon>Alphaproteobacteria</taxon>
        <taxon>Rhodobacterales</taxon>
        <taxon>Paracoccaceae</taxon>
        <taxon>Harenicola</taxon>
    </lineage>
</organism>
<sequence length="210" mass="23523">MFLAAIDDSDFAGAFSRLLHLTRWLDYIIIRSVDDLVEGVVGVNAEAGGRRKVSELHLWDHGLINSFQVGDDVIMHWDRSSYEAQFRKLGRNIAPGGFFCLHNCLVGQDVELMKWLAATVGRDVYASVHFGTPADWRVPSSQDGFLKPDGSQNFDGAYDPSWIEYFVDGNDGGWSRFSPTGEVVRAVKVSSHASKNWIPSRVPRYDKVMP</sequence>
<reference evidence="2 3" key="1">
    <citation type="journal article" date="2021" name="Arch. Microbiol.">
        <title>Harenicola maris gen. nov., sp. nov. isolated from the Sea of Japan shallow sediments.</title>
        <authorList>
            <person name="Romanenko L.A."/>
            <person name="Kurilenko V.V."/>
            <person name="Chernysheva N.Y."/>
            <person name="Tekutyeva L.A."/>
            <person name="Velansky P.V."/>
            <person name="Svetashev V.I."/>
            <person name="Isaeva M.P."/>
        </authorList>
    </citation>
    <scope>NUCLEOTIDE SEQUENCE [LARGE SCALE GENOMIC DNA]</scope>
    <source>
        <strain evidence="2 3">KMM 3653</strain>
    </source>
</reference>
<gene>
    <name evidence="2" type="ORF">IV417_06885</name>
</gene>
<evidence type="ECO:0000259" key="1">
    <source>
        <dbReference type="Pfam" id="PF14252"/>
    </source>
</evidence>
<dbReference type="InterPro" id="IPR025592">
    <property type="entry name" value="DUF4347"/>
</dbReference>
<evidence type="ECO:0000313" key="3">
    <source>
        <dbReference type="Proteomes" id="UP001315686"/>
    </source>
</evidence>